<evidence type="ECO:0000313" key="2">
    <source>
        <dbReference type="EMBL" id="MCP9502574.1"/>
    </source>
</evidence>
<organism evidence="3 4">
    <name type="scientific">Segatella copri</name>
    <dbReference type="NCBI Taxonomy" id="165179"/>
    <lineage>
        <taxon>Bacteria</taxon>
        <taxon>Pseudomonadati</taxon>
        <taxon>Bacteroidota</taxon>
        <taxon>Bacteroidia</taxon>
        <taxon>Bacteroidales</taxon>
        <taxon>Prevotellaceae</taxon>
        <taxon>Segatella</taxon>
    </lineage>
</organism>
<dbReference type="AlphaFoldDB" id="A0AA92UM09"/>
<comment type="caution">
    <text evidence="3">The sequence shown here is derived from an EMBL/GenBank/DDBJ whole genome shotgun (WGS) entry which is preliminary data.</text>
</comment>
<name>A0AA92UM09_9BACT</name>
<evidence type="ECO:0000313" key="4">
    <source>
        <dbReference type="Proteomes" id="UP000285604"/>
    </source>
</evidence>
<sequence>MKKIILTLMMSAAVMASYAQADHEDVMNYRRSSLYSLMVNHTDQQFANEIKEAFLQIPVPDKFNNHDLSVKVLNLDKKLDGAKSDKENPVITKFLKDNNVASRLVGRWFNRDIYTGACDMELVKERGLYNATEFDRQLAKHSARGMALLQDAGEDLIGNTFVVVNDIRYIDKSKGSKTVGSIFKVLGQVAAAYTGVDSYKDLGDNLGDIAESLKGFSVRINTFLYRLDWNQDQANLFYQEQYGVGADAAKKQNFEKARPNYHLKYVGKVESQGGTTSFLGIKEDEPIMMVRKACQRAIDENVVDLQRSYEEFRTKTPLLTAEPLTAYIGKKEGVTAKSRYEVLEVVLLENGSHKYKKVGEIQPIEGQIWDNRFMATEEGAVGSNLNYTTFRAISGKNFAKGMLIREITNK</sequence>
<dbReference type="Proteomes" id="UP001206014">
    <property type="component" value="Unassembled WGS sequence"/>
</dbReference>
<evidence type="ECO:0000313" key="3">
    <source>
        <dbReference type="EMBL" id="RGX94892.1"/>
    </source>
</evidence>
<protein>
    <submittedName>
        <fullName evidence="3">Uncharacterized protein</fullName>
    </submittedName>
</protein>
<dbReference type="EMBL" id="JANDXR010000021">
    <property type="protein sequence ID" value="MCP9502574.1"/>
    <property type="molecule type" value="Genomic_DNA"/>
</dbReference>
<feature type="chain" id="PRO_5042788426" evidence="1">
    <location>
        <begin position="22"/>
        <end position="410"/>
    </location>
</feature>
<dbReference type="EMBL" id="QSCI01000030">
    <property type="protein sequence ID" value="RGX94892.1"/>
    <property type="molecule type" value="Genomic_DNA"/>
</dbReference>
<reference evidence="3 4" key="1">
    <citation type="submission" date="2018-08" db="EMBL/GenBank/DDBJ databases">
        <title>A genome reference for cultivated species of the human gut microbiota.</title>
        <authorList>
            <person name="Zou Y."/>
            <person name="Xue W."/>
            <person name="Luo G."/>
        </authorList>
    </citation>
    <scope>NUCLEOTIDE SEQUENCE [LARGE SCALE GENOMIC DNA]</scope>
    <source>
        <strain evidence="3 4">OF03-3</strain>
    </source>
</reference>
<gene>
    <name evidence="3" type="ORF">DXA63_08240</name>
    <name evidence="2" type="ORF">NND11_13660</name>
</gene>
<evidence type="ECO:0000256" key="1">
    <source>
        <dbReference type="SAM" id="SignalP"/>
    </source>
</evidence>
<proteinExistence type="predicted"/>
<feature type="signal peptide" evidence="1">
    <location>
        <begin position="1"/>
        <end position="21"/>
    </location>
</feature>
<dbReference type="Proteomes" id="UP000285604">
    <property type="component" value="Unassembled WGS sequence"/>
</dbReference>
<accession>A0AA92UM09</accession>
<keyword evidence="1" id="KW-0732">Signal</keyword>
<dbReference type="RefSeq" id="WP_119229352.1">
    <property type="nucleotide sequence ID" value="NZ_CATKVV010000004.1"/>
</dbReference>
<reference evidence="2" key="2">
    <citation type="submission" date="2022-07" db="EMBL/GenBank/DDBJ databases">
        <title>Prevotella copri.</title>
        <authorList>
            <person name="Yang C."/>
        </authorList>
    </citation>
    <scope>NUCLEOTIDE SEQUENCE</scope>
    <source>
        <strain evidence="2">HF88</strain>
    </source>
</reference>